<dbReference type="GO" id="GO:0009982">
    <property type="term" value="F:pseudouridine synthase activity"/>
    <property type="evidence" value="ECO:0007669"/>
    <property type="project" value="InterPro"/>
</dbReference>
<dbReference type="InterPro" id="IPR006145">
    <property type="entry name" value="PsdUridine_synth_RsuA/RluA"/>
</dbReference>
<dbReference type="AlphaFoldDB" id="A0A845BY38"/>
<comment type="caution">
    <text evidence="2">The sequence shown here is derived from an EMBL/GenBank/DDBJ whole genome shotgun (WGS) entry which is preliminary data.</text>
</comment>
<dbReference type="Pfam" id="PF00849">
    <property type="entry name" value="PseudoU_synth_2"/>
    <property type="match status" value="1"/>
</dbReference>
<name>A0A845BY38_9NEIS</name>
<feature type="domain" description="Pseudouridine synthase RsuA/RluA-like" evidence="1">
    <location>
        <begin position="99"/>
        <end position="245"/>
    </location>
</feature>
<proteinExistence type="predicted"/>
<dbReference type="PANTHER" id="PTHR21600:SF84">
    <property type="entry name" value="PSEUDOURIDINE SYNTHASE RSUA_RLUA-LIKE DOMAIN-CONTAINING PROTEIN"/>
    <property type="match status" value="1"/>
</dbReference>
<accession>A0A845BY38</accession>
<dbReference type="RefSeq" id="WP_160796980.1">
    <property type="nucleotide sequence ID" value="NZ_WSSB01000009.1"/>
</dbReference>
<dbReference type="GO" id="GO:0140098">
    <property type="term" value="F:catalytic activity, acting on RNA"/>
    <property type="evidence" value="ECO:0007669"/>
    <property type="project" value="UniProtKB-ARBA"/>
</dbReference>
<gene>
    <name evidence="2" type="ORF">GQF02_10600</name>
</gene>
<dbReference type="Gene3D" id="3.30.2350.10">
    <property type="entry name" value="Pseudouridine synthase"/>
    <property type="match status" value="1"/>
</dbReference>
<dbReference type="PANTHER" id="PTHR21600">
    <property type="entry name" value="MITOCHONDRIAL RNA PSEUDOURIDINE SYNTHASE"/>
    <property type="match status" value="1"/>
</dbReference>
<dbReference type="GO" id="GO:0000455">
    <property type="term" value="P:enzyme-directed rRNA pseudouridine synthesis"/>
    <property type="evidence" value="ECO:0007669"/>
    <property type="project" value="TreeGrafter"/>
</dbReference>
<keyword evidence="3" id="KW-1185">Reference proteome</keyword>
<reference evidence="2 3" key="1">
    <citation type="submission" date="2019-12" db="EMBL/GenBank/DDBJ databases">
        <title>Neisseriaceae gen. nov. sp. Genome sequencing and assembly.</title>
        <authorList>
            <person name="Liu Z."/>
            <person name="Li A."/>
        </authorList>
    </citation>
    <scope>NUCLEOTIDE SEQUENCE [LARGE SCALE GENOMIC DNA]</scope>
    <source>
        <strain evidence="2 3">B2N2-7</strain>
    </source>
</reference>
<evidence type="ECO:0000313" key="3">
    <source>
        <dbReference type="Proteomes" id="UP000467214"/>
    </source>
</evidence>
<protein>
    <submittedName>
        <fullName evidence="2">Pseudouridine synthase</fullName>
    </submittedName>
</protein>
<dbReference type="GO" id="GO:0003723">
    <property type="term" value="F:RNA binding"/>
    <property type="evidence" value="ECO:0007669"/>
    <property type="project" value="InterPro"/>
</dbReference>
<dbReference type="EMBL" id="WSSB01000009">
    <property type="protein sequence ID" value="MXR37423.1"/>
    <property type="molecule type" value="Genomic_DNA"/>
</dbReference>
<organism evidence="2 3">
    <name type="scientific">Craterilacuibacter sinensis</name>
    <dbReference type="NCBI Taxonomy" id="2686017"/>
    <lineage>
        <taxon>Bacteria</taxon>
        <taxon>Pseudomonadati</taxon>
        <taxon>Pseudomonadota</taxon>
        <taxon>Betaproteobacteria</taxon>
        <taxon>Neisseriales</taxon>
        <taxon>Neisseriaceae</taxon>
        <taxon>Craterilacuibacter</taxon>
    </lineage>
</organism>
<dbReference type="InterPro" id="IPR050188">
    <property type="entry name" value="RluA_PseudoU_synthase"/>
</dbReference>
<dbReference type="Proteomes" id="UP000467214">
    <property type="component" value="Unassembled WGS sequence"/>
</dbReference>
<evidence type="ECO:0000259" key="1">
    <source>
        <dbReference type="Pfam" id="PF00849"/>
    </source>
</evidence>
<dbReference type="SUPFAM" id="SSF55120">
    <property type="entry name" value="Pseudouridine synthase"/>
    <property type="match status" value="1"/>
</dbReference>
<sequence length="304" mass="34980">MSQRTAPIPARHGVTPSFLQLPAGDWPDLFSFLLERFAHIPAKTWRSRLEKGEVFDHLGRPHSLASPYPANRRIWYYRETEQEVIVPFEADILYRDTRLVVADKPHFLACIPGGRHVQQTLLTRLRSQLDLPALTPIHRLDRETAGVMLFCVDPACRAGYQMLFQSRQVQKEYEAIARFDQSLVLPRIHQSLLREEPGRFVMREIAGTPNSETRIELLAQRGHWGRYRLLPHTGRKHQLRAHLAALGIPILNDPWYPRLLGDKAADDFSAPLQLLARAISFTDPYSGKTQRFTSARRLDWPDAD</sequence>
<dbReference type="InterPro" id="IPR020103">
    <property type="entry name" value="PsdUridine_synth_cat_dom_sf"/>
</dbReference>
<evidence type="ECO:0000313" key="2">
    <source>
        <dbReference type="EMBL" id="MXR37423.1"/>
    </source>
</evidence>